<dbReference type="PROSITE" id="PS00086">
    <property type="entry name" value="CYTOCHROME_P450"/>
    <property type="match status" value="1"/>
</dbReference>
<keyword evidence="8" id="KW-0560">Oxidoreductase</keyword>
<dbReference type="PRINTS" id="PR00385">
    <property type="entry name" value="P450"/>
</dbReference>
<evidence type="ECO:0000256" key="5">
    <source>
        <dbReference type="ARBA" id="ARBA00023004"/>
    </source>
</evidence>
<keyword evidence="11" id="KW-1185">Reference proteome</keyword>
<proteinExistence type="inferred from homology"/>
<dbReference type="InterPro" id="IPR002401">
    <property type="entry name" value="Cyt_P450_E_grp-I"/>
</dbReference>
<dbReference type="SUPFAM" id="SSF48264">
    <property type="entry name" value="Cytochrome P450"/>
    <property type="match status" value="1"/>
</dbReference>
<dbReference type="InterPro" id="IPR017972">
    <property type="entry name" value="Cyt_P450_CS"/>
</dbReference>
<evidence type="ECO:0008006" key="12">
    <source>
        <dbReference type="Google" id="ProtNLM"/>
    </source>
</evidence>
<keyword evidence="9" id="KW-0472">Membrane</keyword>
<dbReference type="PANTHER" id="PTHR24286">
    <property type="entry name" value="CYTOCHROME P450 26"/>
    <property type="match status" value="1"/>
</dbReference>
<evidence type="ECO:0000256" key="4">
    <source>
        <dbReference type="ARBA" id="ARBA00022989"/>
    </source>
</evidence>
<organism evidence="10">
    <name type="scientific">Triticum aestivum</name>
    <name type="common">Wheat</name>
    <dbReference type="NCBI Taxonomy" id="4565"/>
    <lineage>
        <taxon>Eukaryota</taxon>
        <taxon>Viridiplantae</taxon>
        <taxon>Streptophyta</taxon>
        <taxon>Embryophyta</taxon>
        <taxon>Tracheophyta</taxon>
        <taxon>Spermatophyta</taxon>
        <taxon>Magnoliopsida</taxon>
        <taxon>Liliopsida</taxon>
        <taxon>Poales</taxon>
        <taxon>Poaceae</taxon>
        <taxon>BOP clade</taxon>
        <taxon>Pooideae</taxon>
        <taxon>Triticodae</taxon>
        <taxon>Triticeae</taxon>
        <taxon>Triticinae</taxon>
        <taxon>Triticum</taxon>
    </lineage>
</organism>
<dbReference type="Pfam" id="PF00067">
    <property type="entry name" value="p450"/>
    <property type="match status" value="1"/>
</dbReference>
<dbReference type="EnsemblPlants" id="TraesCS7D02G492600.1">
    <property type="protein sequence ID" value="TraesCS7D02G492600.1"/>
    <property type="gene ID" value="TraesCS7D02G492600"/>
</dbReference>
<dbReference type="InterPro" id="IPR036396">
    <property type="entry name" value="Cyt_P450_sf"/>
</dbReference>
<dbReference type="PANTHER" id="PTHR24286:SF12">
    <property type="entry name" value="CYTOCHROME P450 FAMILY PROTEIN, EXPRESSED"/>
    <property type="match status" value="1"/>
</dbReference>
<dbReference type="GO" id="GO:0004497">
    <property type="term" value="F:monooxygenase activity"/>
    <property type="evidence" value="ECO:0000318"/>
    <property type="project" value="GO_Central"/>
</dbReference>
<dbReference type="Gramene" id="TraesWEE_scaffold_050653_01G000100.1">
    <property type="protein sequence ID" value="TraesWEE_scaffold_050653_01G000100.1"/>
    <property type="gene ID" value="TraesWEE_scaffold_050653_01G000100"/>
</dbReference>
<dbReference type="OrthoDB" id="1879696at2759"/>
<dbReference type="Gramene" id="TraesCS7D03G1165200.1">
    <property type="protein sequence ID" value="TraesCS7D03G1165200.1.CDS"/>
    <property type="gene ID" value="TraesCS7D03G1165200"/>
</dbReference>
<comment type="pathway">
    <text evidence="6">Plant hormone biosynthesis.</text>
</comment>
<dbReference type="InterPro" id="IPR001128">
    <property type="entry name" value="Cyt_P450"/>
</dbReference>
<dbReference type="Gramene" id="TraesCAD_scaffold_065322_01G000100.1">
    <property type="protein sequence ID" value="TraesCAD_scaffold_065322_01G000100.1"/>
    <property type="gene ID" value="TraesCAD_scaffold_065322_01G000100"/>
</dbReference>
<dbReference type="GO" id="GO:0016705">
    <property type="term" value="F:oxidoreductase activity, acting on paired donors, with incorporation or reduction of molecular oxygen"/>
    <property type="evidence" value="ECO:0007669"/>
    <property type="project" value="InterPro"/>
</dbReference>
<feature type="binding site" description="axial binding residue" evidence="7">
    <location>
        <position position="459"/>
    </location>
    <ligand>
        <name>heme</name>
        <dbReference type="ChEBI" id="CHEBI:30413"/>
    </ligand>
    <ligandPart>
        <name>Fe</name>
        <dbReference type="ChEBI" id="CHEBI:18248"/>
    </ligandPart>
</feature>
<dbReference type="Proteomes" id="UP000019116">
    <property type="component" value="Chromosome 7D"/>
</dbReference>
<dbReference type="GO" id="GO:0005506">
    <property type="term" value="F:iron ion binding"/>
    <property type="evidence" value="ECO:0007669"/>
    <property type="project" value="InterPro"/>
</dbReference>
<name>A0A3B6TRA6_WHEAT</name>
<keyword evidence="8" id="KW-0503">Monooxygenase</keyword>
<dbReference type="SMR" id="A0A3B6TRA6"/>
<keyword evidence="5 7" id="KW-0408">Iron</keyword>
<evidence type="ECO:0000256" key="9">
    <source>
        <dbReference type="SAM" id="Phobius"/>
    </source>
</evidence>
<keyword evidence="2 9" id="KW-0812">Transmembrane</keyword>
<dbReference type="GO" id="GO:0048868">
    <property type="term" value="P:pollen tube development"/>
    <property type="evidence" value="ECO:0000318"/>
    <property type="project" value="GO_Central"/>
</dbReference>
<keyword evidence="7 8" id="KW-0349">Heme</keyword>
<dbReference type="Gramene" id="TraesROB_scaffold_098752_01G000100.1">
    <property type="protein sequence ID" value="TraesROB_scaffold_098752_01G000100.1"/>
    <property type="gene ID" value="TraesROB_scaffold_098752_01G000100"/>
</dbReference>
<evidence type="ECO:0000256" key="8">
    <source>
        <dbReference type="RuleBase" id="RU000461"/>
    </source>
</evidence>
<comment type="pathway">
    <text evidence="1">Hormone biosynthesis.</text>
</comment>
<dbReference type="Gramene" id="TraesCS7D02G492600.1">
    <property type="protein sequence ID" value="TraesCS7D02G492600.1"/>
    <property type="gene ID" value="TraesCS7D02G492600"/>
</dbReference>
<dbReference type="OMA" id="TLMITHT"/>
<evidence type="ECO:0000313" key="10">
    <source>
        <dbReference type="EnsemblPlants" id="TraesCS7D02G492600.1"/>
    </source>
</evidence>
<dbReference type="PRINTS" id="PR00463">
    <property type="entry name" value="EP450I"/>
</dbReference>
<reference evidence="10" key="1">
    <citation type="submission" date="2018-08" db="EMBL/GenBank/DDBJ databases">
        <authorList>
            <person name="Rossello M."/>
        </authorList>
    </citation>
    <scope>NUCLEOTIDE SEQUENCE [LARGE SCALE GENOMIC DNA]</scope>
    <source>
        <strain evidence="10">cv. Chinese Spring</strain>
    </source>
</reference>
<evidence type="ECO:0000256" key="3">
    <source>
        <dbReference type="ARBA" id="ARBA00022723"/>
    </source>
</evidence>
<keyword evidence="3 7" id="KW-0479">Metal-binding</keyword>
<feature type="transmembrane region" description="Helical" evidence="9">
    <location>
        <begin position="7"/>
        <end position="27"/>
    </location>
</feature>
<dbReference type="GO" id="GO:0020037">
    <property type="term" value="F:heme binding"/>
    <property type="evidence" value="ECO:0007669"/>
    <property type="project" value="InterPro"/>
</dbReference>
<comment type="cofactor">
    <cofactor evidence="7">
        <name>heme</name>
        <dbReference type="ChEBI" id="CHEBI:30413"/>
    </cofactor>
</comment>
<evidence type="ECO:0000256" key="1">
    <source>
        <dbReference type="ARBA" id="ARBA00004972"/>
    </source>
</evidence>
<evidence type="ECO:0000256" key="6">
    <source>
        <dbReference type="ARBA" id="ARBA00029441"/>
    </source>
</evidence>
<protein>
    <recommendedName>
        <fullName evidence="12">Ent-kaurenoic acid oxidase</fullName>
    </recommendedName>
</protein>
<dbReference type="AlphaFoldDB" id="A0A3B6TRA6"/>
<dbReference type="STRING" id="4565.A0A3B6TRA6"/>
<accession>A0A3B6TRA6</accession>
<dbReference type="Gene3D" id="1.10.630.10">
    <property type="entry name" value="Cytochrome P450"/>
    <property type="match status" value="1"/>
</dbReference>
<evidence type="ECO:0000256" key="2">
    <source>
        <dbReference type="ARBA" id="ARBA00022692"/>
    </source>
</evidence>
<keyword evidence="4 9" id="KW-1133">Transmembrane helix</keyword>
<reference evidence="10" key="2">
    <citation type="submission" date="2018-10" db="UniProtKB">
        <authorList>
            <consortium name="EnsemblPlants"/>
        </authorList>
    </citation>
    <scope>IDENTIFICATION</scope>
</reference>
<comment type="similarity">
    <text evidence="8">Belongs to the cytochrome P450 family.</text>
</comment>
<sequence length="512" mass="56768">MEGAVGVWAWWLGLLFGAVPLLCLTVWHSTDAWHCAAFALKHGGRRLPPGHMGVLFLGETLSLLWYFKLARRPDDFIGAKKSAYGSGAVDSQDTRTGVQVLYKSTSSPSIVACSPAANKFVLQSAESFGIRWPVPELVGITSVVNVEGSSHARLRGFILAAINRPSSLQTIATVVQPRVVAALGTWADKGTIVAATEIKKMTFANICKMFISMEPSPLTDKIDQWFGDLLYGLRAYPFDFPGTASHGARKIWSHSSEEFNGMQSRRKLDAIFREDLEARKKVDKQCDDLMGGLMQMKDEHGKKLSNEEVVDNIVSLVIAGYESTTIAIMWAVYHLAKSPIVLAKLREENIAMSKSKGGSTSTTLMITHTDIPKMKYTAKVVEETIRMANIAPMVHRVANRDVEYRGYTIPKGWAVLVWLRSLHTDPNYYEDPLSFNPNRWDEPAKAGTYQVFGGGPRICAGNMLARLQITIILHHLCVGYEWELLNPDAEINYLPHPRPVDGAAMAFRKLST</sequence>
<evidence type="ECO:0000313" key="11">
    <source>
        <dbReference type="Proteomes" id="UP000019116"/>
    </source>
</evidence>
<dbReference type="Gramene" id="TraesCLE_scaffold_046895_01G000100.1">
    <property type="protein sequence ID" value="TraesCLE_scaffold_046895_01G000100.1"/>
    <property type="gene ID" value="TraesCLE_scaffold_046895_01G000100"/>
</dbReference>
<evidence type="ECO:0000256" key="7">
    <source>
        <dbReference type="PIRSR" id="PIRSR602401-1"/>
    </source>
</evidence>